<dbReference type="PANTHER" id="PTHR33639:SF2">
    <property type="entry name" value="DUF393 DOMAIN-CONTAINING PROTEIN"/>
    <property type="match status" value="1"/>
</dbReference>
<proteinExistence type="predicted"/>
<evidence type="ECO:0000256" key="3">
    <source>
        <dbReference type="ARBA" id="ARBA00022989"/>
    </source>
</evidence>
<reference evidence="7 8" key="1">
    <citation type="submission" date="2021-06" db="EMBL/GenBank/DDBJ databases">
        <title>Complete genome of Haloferula helveola possessing various polysaccharide degrading enzymes.</title>
        <authorList>
            <person name="Takami H."/>
            <person name="Huang C."/>
            <person name="Hamasaki K."/>
        </authorList>
    </citation>
    <scope>NUCLEOTIDE SEQUENCE [LARGE SCALE GENOMIC DNA]</scope>
    <source>
        <strain evidence="7 8">CN-1</strain>
    </source>
</reference>
<evidence type="ECO:0000256" key="1">
    <source>
        <dbReference type="ARBA" id="ARBA00004127"/>
    </source>
</evidence>
<protein>
    <submittedName>
        <fullName evidence="7">Thiol-disulfide oxidoreductase DCC</fullName>
    </submittedName>
</protein>
<comment type="subcellular location">
    <subcellularLocation>
        <location evidence="1">Endomembrane system</location>
        <topology evidence="1">Multi-pass membrane protein</topology>
    </subcellularLocation>
</comment>
<dbReference type="InterPro" id="IPR052927">
    <property type="entry name" value="DCC_oxidoreductase"/>
</dbReference>
<gene>
    <name evidence="7" type="ORF">HAHE_17400</name>
</gene>
<keyword evidence="2 5" id="KW-0812">Transmembrane</keyword>
<dbReference type="EMBL" id="AP024702">
    <property type="protein sequence ID" value="BCX47832.1"/>
    <property type="molecule type" value="Genomic_DNA"/>
</dbReference>
<evidence type="ECO:0000259" key="6">
    <source>
        <dbReference type="SMART" id="SM00752"/>
    </source>
</evidence>
<keyword evidence="4 5" id="KW-0472">Membrane</keyword>
<feature type="transmembrane region" description="Helical" evidence="5">
    <location>
        <begin position="64"/>
        <end position="85"/>
    </location>
</feature>
<feature type="transmembrane region" description="Helical" evidence="5">
    <location>
        <begin position="229"/>
        <end position="248"/>
    </location>
</feature>
<evidence type="ECO:0000313" key="8">
    <source>
        <dbReference type="Proteomes" id="UP001374893"/>
    </source>
</evidence>
<accession>A0ABM7RL95</accession>
<dbReference type="RefSeq" id="WP_338690248.1">
    <property type="nucleotide sequence ID" value="NZ_AP024702.1"/>
</dbReference>
<evidence type="ECO:0000256" key="2">
    <source>
        <dbReference type="ARBA" id="ARBA00022692"/>
    </source>
</evidence>
<keyword evidence="3 5" id="KW-1133">Transmembrane helix</keyword>
<keyword evidence="8" id="KW-1185">Reference proteome</keyword>
<sequence length="392" mass="44034">MKAMSPWQFTIFRILFGSYLCVHFLHLAPWAGELFGAGGLIGDPSINPAHGLFPNPLDLPIPDGWLTAIVVLLAGSSLLFTAGVWRKPAALVLWFGWTALFHRNNLISNPSVPYIGLLLVLSLLVPGGEPWSRGPRNADWAMPKWVFRCAWILMAAGYTFSGITKLSSPSWTDGSAMRFLLENPLARPGWMRDLMLSLPEGLLKVMTWGTLAAELLFLPLALWSRTRPWIWLTLVLMHFGIVAVVDFADLSLGMLMIHLFTFDPAWLKPKAKRPLLVRFDGECLMCSNTIRFVADEDREKLVRFTKLETDGNRAPETMLVETGERTLDRSDGVLAILDALGGHWRAFAIAGRLIPRPLRNALYNFIARHRYRWFGKGDACALPSEALRERLE</sequence>
<dbReference type="InterPro" id="IPR053934">
    <property type="entry name" value="HTTM_dom"/>
</dbReference>
<dbReference type="Proteomes" id="UP001374893">
    <property type="component" value="Chromosome"/>
</dbReference>
<evidence type="ECO:0000313" key="7">
    <source>
        <dbReference type="EMBL" id="BCX47832.1"/>
    </source>
</evidence>
<evidence type="ECO:0000256" key="5">
    <source>
        <dbReference type="SAM" id="Phobius"/>
    </source>
</evidence>
<feature type="transmembrane region" description="Helical" evidence="5">
    <location>
        <begin position="201"/>
        <end position="223"/>
    </location>
</feature>
<feature type="transmembrane region" description="Helical" evidence="5">
    <location>
        <begin position="12"/>
        <end position="31"/>
    </location>
</feature>
<feature type="transmembrane region" description="Helical" evidence="5">
    <location>
        <begin position="106"/>
        <end position="125"/>
    </location>
</feature>
<name>A0ABM7RL95_9BACT</name>
<evidence type="ECO:0000256" key="4">
    <source>
        <dbReference type="ARBA" id="ARBA00023136"/>
    </source>
</evidence>
<dbReference type="InterPro" id="IPR007263">
    <property type="entry name" value="DCC1-like"/>
</dbReference>
<dbReference type="InterPro" id="IPR011020">
    <property type="entry name" value="HTTM-like"/>
</dbReference>
<dbReference type="Pfam" id="PF05090">
    <property type="entry name" value="HTTM"/>
    <property type="match status" value="1"/>
</dbReference>
<dbReference type="Pfam" id="PF04134">
    <property type="entry name" value="DCC1-like"/>
    <property type="match status" value="1"/>
</dbReference>
<organism evidence="7 8">
    <name type="scientific">Haloferula helveola</name>
    <dbReference type="NCBI Taxonomy" id="490095"/>
    <lineage>
        <taxon>Bacteria</taxon>
        <taxon>Pseudomonadati</taxon>
        <taxon>Verrucomicrobiota</taxon>
        <taxon>Verrucomicrobiia</taxon>
        <taxon>Verrucomicrobiales</taxon>
        <taxon>Verrucomicrobiaceae</taxon>
        <taxon>Haloferula</taxon>
    </lineage>
</organism>
<feature type="domain" description="HTTM-like" evidence="6">
    <location>
        <begin position="1"/>
        <end position="266"/>
    </location>
</feature>
<dbReference type="SMART" id="SM00752">
    <property type="entry name" value="HTTM"/>
    <property type="match status" value="1"/>
</dbReference>
<dbReference type="PANTHER" id="PTHR33639">
    <property type="entry name" value="THIOL-DISULFIDE OXIDOREDUCTASE DCC"/>
    <property type="match status" value="1"/>
</dbReference>